<dbReference type="Proteomes" id="UP000530268">
    <property type="component" value="Unassembled WGS sequence"/>
</dbReference>
<dbReference type="RefSeq" id="WP_184563087.1">
    <property type="nucleotide sequence ID" value="NZ_JACIEI010000002.1"/>
</dbReference>
<comment type="caution">
    <text evidence="2">The sequence shown here is derived from an EMBL/GenBank/DDBJ whole genome shotgun (WGS) entry which is preliminary data.</text>
</comment>
<feature type="transmembrane region" description="Helical" evidence="1">
    <location>
        <begin position="74"/>
        <end position="91"/>
    </location>
</feature>
<evidence type="ECO:0008006" key="4">
    <source>
        <dbReference type="Google" id="ProtNLM"/>
    </source>
</evidence>
<gene>
    <name evidence="2" type="ORF">GGR95_000838</name>
</gene>
<keyword evidence="1" id="KW-1133">Transmembrane helix</keyword>
<dbReference type="AlphaFoldDB" id="A0A7W6E720"/>
<proteinExistence type="predicted"/>
<name>A0A7W6E720_9RHOB</name>
<keyword evidence="1" id="KW-0472">Membrane</keyword>
<protein>
    <recommendedName>
        <fullName evidence="4">YcxB-like protein</fullName>
    </recommendedName>
</protein>
<feature type="transmembrane region" description="Helical" evidence="1">
    <location>
        <begin position="35"/>
        <end position="62"/>
    </location>
</feature>
<dbReference type="EMBL" id="JACIEI010000002">
    <property type="protein sequence ID" value="MBB3993210.1"/>
    <property type="molecule type" value="Genomic_DNA"/>
</dbReference>
<keyword evidence="1" id="KW-0812">Transmembrane</keyword>
<organism evidence="2 3">
    <name type="scientific">Sulfitobacter undariae</name>
    <dbReference type="NCBI Taxonomy" id="1563671"/>
    <lineage>
        <taxon>Bacteria</taxon>
        <taxon>Pseudomonadati</taxon>
        <taxon>Pseudomonadota</taxon>
        <taxon>Alphaproteobacteria</taxon>
        <taxon>Rhodobacterales</taxon>
        <taxon>Roseobacteraceae</taxon>
        <taxon>Sulfitobacter</taxon>
    </lineage>
</organism>
<sequence length="183" mass="19994">MSEERWEVEVRSNVGEVYEAMVAAGKVSMNKSQQVLSFALMFFVCFFAPLGATMLAFVIVGLAGGPRFEDLPTGALPVTFALFGALAFWLLRQSYVMMAQISLSSRFGRRYVATVAEDGVNLRTAQSHWHTGWGDVTQVVGGKQTITICVSAVALPLPRRAFNDPLDADAALAAMQRWQRAGQ</sequence>
<keyword evidence="3" id="KW-1185">Reference proteome</keyword>
<reference evidence="2 3" key="1">
    <citation type="submission" date="2020-08" db="EMBL/GenBank/DDBJ databases">
        <title>Genomic Encyclopedia of Type Strains, Phase IV (KMG-IV): sequencing the most valuable type-strain genomes for metagenomic binning, comparative biology and taxonomic classification.</title>
        <authorList>
            <person name="Goeker M."/>
        </authorList>
    </citation>
    <scope>NUCLEOTIDE SEQUENCE [LARGE SCALE GENOMIC DNA]</scope>
    <source>
        <strain evidence="2 3">DSM 102234</strain>
    </source>
</reference>
<evidence type="ECO:0000313" key="3">
    <source>
        <dbReference type="Proteomes" id="UP000530268"/>
    </source>
</evidence>
<evidence type="ECO:0000256" key="1">
    <source>
        <dbReference type="SAM" id="Phobius"/>
    </source>
</evidence>
<accession>A0A7W6E720</accession>
<evidence type="ECO:0000313" key="2">
    <source>
        <dbReference type="EMBL" id="MBB3993210.1"/>
    </source>
</evidence>